<keyword evidence="6" id="KW-0677">Repeat</keyword>
<feature type="region of interest" description="Disordered" evidence="10">
    <location>
        <begin position="92"/>
        <end position="111"/>
    </location>
</feature>
<dbReference type="SUPFAM" id="SSF101908">
    <property type="entry name" value="Putative isomerase YbhE"/>
    <property type="match status" value="1"/>
</dbReference>
<dbReference type="AlphaFoldDB" id="A0A5A7P6C7"/>
<dbReference type="SUPFAM" id="SSF56219">
    <property type="entry name" value="DNase I-like"/>
    <property type="match status" value="1"/>
</dbReference>
<evidence type="ECO:0000256" key="5">
    <source>
        <dbReference type="ARBA" id="ARBA00022723"/>
    </source>
</evidence>
<dbReference type="PANTHER" id="PTHR11200:SF300">
    <property type="entry name" value="TYPE II INOSITOL 1,4,5-TRISPHOSPHATE 5-PHOSPHATASE"/>
    <property type="match status" value="1"/>
</dbReference>
<dbReference type="Pfam" id="PF23754">
    <property type="entry name" value="Beta-prop_IP5PC_F"/>
    <property type="match status" value="1"/>
</dbReference>
<dbReference type="GO" id="GO:0046856">
    <property type="term" value="P:phosphatidylinositol dephosphorylation"/>
    <property type="evidence" value="ECO:0007669"/>
    <property type="project" value="InterPro"/>
</dbReference>
<evidence type="ECO:0000256" key="7">
    <source>
        <dbReference type="ARBA" id="ARBA00022801"/>
    </source>
</evidence>
<gene>
    <name evidence="12" type="ORF">STAS_04078</name>
</gene>
<dbReference type="OrthoDB" id="1925875at2759"/>
<comment type="caution">
    <text evidence="12">The sequence shown here is derived from an EMBL/GenBank/DDBJ whole genome shotgun (WGS) entry which is preliminary data.</text>
</comment>
<organism evidence="12 13">
    <name type="scientific">Striga asiatica</name>
    <name type="common">Asiatic witchweed</name>
    <name type="synonym">Buchnera asiatica</name>
    <dbReference type="NCBI Taxonomy" id="4170"/>
    <lineage>
        <taxon>Eukaryota</taxon>
        <taxon>Viridiplantae</taxon>
        <taxon>Streptophyta</taxon>
        <taxon>Embryophyta</taxon>
        <taxon>Tracheophyta</taxon>
        <taxon>Spermatophyta</taxon>
        <taxon>Magnoliopsida</taxon>
        <taxon>eudicotyledons</taxon>
        <taxon>Gunneridae</taxon>
        <taxon>Pentapetalae</taxon>
        <taxon>asterids</taxon>
        <taxon>lamiids</taxon>
        <taxon>Lamiales</taxon>
        <taxon>Orobanchaceae</taxon>
        <taxon>Buchnereae</taxon>
        <taxon>Striga</taxon>
    </lineage>
</organism>
<dbReference type="InterPro" id="IPR056454">
    <property type="entry name" value="Beta-prop_IP5PC_F"/>
</dbReference>
<evidence type="ECO:0000259" key="11">
    <source>
        <dbReference type="SMART" id="SM00128"/>
    </source>
</evidence>
<dbReference type="CDD" id="cd09074">
    <property type="entry name" value="INPP5c"/>
    <property type="match status" value="1"/>
</dbReference>
<keyword evidence="7" id="KW-0378">Hydrolase</keyword>
<evidence type="ECO:0000256" key="6">
    <source>
        <dbReference type="ARBA" id="ARBA00022737"/>
    </source>
</evidence>
<name>A0A5A7P6C7_STRAF</name>
<keyword evidence="8" id="KW-0460">Magnesium</keyword>
<comment type="cofactor">
    <cofactor evidence="1">
        <name>Mg(2+)</name>
        <dbReference type="ChEBI" id="CHEBI:18420"/>
    </cofactor>
</comment>
<dbReference type="GO" id="GO:0046872">
    <property type="term" value="F:metal ion binding"/>
    <property type="evidence" value="ECO:0007669"/>
    <property type="project" value="UniProtKB-KW"/>
</dbReference>
<evidence type="ECO:0000313" key="13">
    <source>
        <dbReference type="Proteomes" id="UP000325081"/>
    </source>
</evidence>
<dbReference type="FunFam" id="3.60.10.10:FF:000011">
    <property type="entry name" value="Type II inositol polyphosphate 5-phosphatase 15"/>
    <property type="match status" value="1"/>
</dbReference>
<keyword evidence="3" id="KW-1017">Isopeptide bond</keyword>
<dbReference type="Pfam" id="PF22669">
    <property type="entry name" value="Exo_endo_phos2"/>
    <property type="match status" value="1"/>
</dbReference>
<dbReference type="Pfam" id="PF23755">
    <property type="entry name" value="Ig-like_IP5PC_F"/>
    <property type="match status" value="1"/>
</dbReference>
<evidence type="ECO:0000313" key="12">
    <source>
        <dbReference type="EMBL" id="GER28292.1"/>
    </source>
</evidence>
<accession>A0A5A7P6C7</accession>
<dbReference type="EMBL" id="BKCP01002447">
    <property type="protein sequence ID" value="GER28292.1"/>
    <property type="molecule type" value="Genomic_DNA"/>
</dbReference>
<protein>
    <submittedName>
        <fullName evidence="12">Type II inositol 5-phosphatase</fullName>
    </submittedName>
</protein>
<keyword evidence="9" id="KW-0832">Ubl conjugation</keyword>
<comment type="similarity">
    <text evidence="2">Belongs to the inositol polyphosphate 5-phosphatase family.</text>
</comment>
<evidence type="ECO:0000256" key="4">
    <source>
        <dbReference type="ARBA" id="ARBA00022574"/>
    </source>
</evidence>
<evidence type="ECO:0000256" key="10">
    <source>
        <dbReference type="SAM" id="MobiDB-lite"/>
    </source>
</evidence>
<proteinExistence type="inferred from homology"/>
<sequence>MDDQNDDALIGGGLLSSYSGRFAFCSDSDEDSPSGGRKFSSDDAGSGCQKAPRIFDRFYNSSSSDEEEDDAAGSSNYQRRLDYMIQFLDRKLSSSSSPDQPLPEFSGSGGGTGIFRPPLRAPVHPNRPMSLEIRPHPLRETQVGKFLRKLVCVSDGVGPQLWAGSERGVRVWDLRNEAIYGGEEEEGEEEGTARYWESAEVAAATLCVVGDGGNRVVWSGHRDGKIMCWKMLDFLSFSSEKVNGRANNVRNGFSELFSWQAHRGPVNSMVVSSYGDIWSASEGGALKIWPWEAIEKALSLTVGERHMASLLVERSYIDLKSQVGQNGACGNIFTSDIRYMLSDHSGAKVWTASYQSFALWEARTKELLKVFNIDGQIENPLLDSFMEDEIRTKVVPSSKEKSQNSFSFFQRSRNAILGAADAVRRAAGKGAFGDDNRRTEALVATPDGMVWIGCANGSLVQWDGNGNRSRDFHYHSSMVQSLCTVGSRIWVGYMSGTVQVLDLNGDLLGQWVAHNSPVIDLAIGAGYIFTLANHGGIRGWSIASPGPLDSIFRAELAGKEFLYTRLENLKILAGTWNVGQGRAGPDSLVSWIGSSAADVDVIVVGLQEVEMGAGFLAVSAAKETMGLEGSSAGQWWLDMIGKTLDEGSTFSRVGSRQLAGLLISVWVRNNMRGHVGDVDVAAVPCGLGRAIGNKGAVGLRMRVYGRVMCFVNCHFAAHLEAVNRRNADFDHVYRTMLFSRPSNIINAAAAGVSSAVQVLRTTSAMGNTPVEGMPELSEADMIVFLGDFNYRLDGISYDEARDFISQRCFDWLRERDQLQAEMKAGNVFQGMREAIIRFPPTYKFEKHQPGLAGYDSGEKKRIPAWCDRILYRDTRSASVSTCSLDCPVVASTLQYEACMDVTDSDHKPVRSIFSVEVARVDESVRRQEFGEIIRSNEKIKSLLEELSKVPEAIVSTNNIILQNQDTSILRITNKCKKGRAFYEISCEGVSIIKEDGQASDHRPRGSFGFPRWLEVKPASGIIEADQITEISIRHEEYETFEEFVDGVPRNFWCEDARDKEVILAVKVRGTCTTEPKCHRVRVRYSITGKLTPRNNSKANNSSGAHANLLHRADYHRMSGSYDVVDHLRNLHTP</sequence>
<keyword evidence="5" id="KW-0479">Metal-binding</keyword>
<evidence type="ECO:0000256" key="9">
    <source>
        <dbReference type="ARBA" id="ARBA00022843"/>
    </source>
</evidence>
<reference evidence="13" key="1">
    <citation type="journal article" date="2019" name="Curr. Biol.">
        <title>Genome Sequence of Striga asiatica Provides Insight into the Evolution of Plant Parasitism.</title>
        <authorList>
            <person name="Yoshida S."/>
            <person name="Kim S."/>
            <person name="Wafula E.K."/>
            <person name="Tanskanen J."/>
            <person name="Kim Y.M."/>
            <person name="Honaas L."/>
            <person name="Yang Z."/>
            <person name="Spallek T."/>
            <person name="Conn C.E."/>
            <person name="Ichihashi Y."/>
            <person name="Cheong K."/>
            <person name="Cui S."/>
            <person name="Der J.P."/>
            <person name="Gundlach H."/>
            <person name="Jiao Y."/>
            <person name="Hori C."/>
            <person name="Ishida J.K."/>
            <person name="Kasahara H."/>
            <person name="Kiba T."/>
            <person name="Kim M.S."/>
            <person name="Koo N."/>
            <person name="Laohavisit A."/>
            <person name="Lee Y.H."/>
            <person name="Lumba S."/>
            <person name="McCourt P."/>
            <person name="Mortimer J.C."/>
            <person name="Mutuku J.M."/>
            <person name="Nomura T."/>
            <person name="Sasaki-Sekimoto Y."/>
            <person name="Seto Y."/>
            <person name="Wang Y."/>
            <person name="Wakatake T."/>
            <person name="Sakakibara H."/>
            <person name="Demura T."/>
            <person name="Yamaguchi S."/>
            <person name="Yoneyama K."/>
            <person name="Manabe R.I."/>
            <person name="Nelson D.C."/>
            <person name="Schulman A.H."/>
            <person name="Timko M.P."/>
            <person name="dePamphilis C.W."/>
            <person name="Choi D."/>
            <person name="Shirasu K."/>
        </authorList>
    </citation>
    <scope>NUCLEOTIDE SEQUENCE [LARGE SCALE GENOMIC DNA]</scope>
    <source>
        <strain evidence="13">cv. UVA1</strain>
    </source>
</reference>
<dbReference type="InterPro" id="IPR000300">
    <property type="entry name" value="IPPc"/>
</dbReference>
<feature type="region of interest" description="Disordered" evidence="10">
    <location>
        <begin position="26"/>
        <end position="49"/>
    </location>
</feature>
<dbReference type="GO" id="GO:0004439">
    <property type="term" value="F:phosphatidylinositol-4,5-bisphosphate 5-phosphatase activity"/>
    <property type="evidence" value="ECO:0007669"/>
    <property type="project" value="TreeGrafter"/>
</dbReference>
<dbReference type="Gene3D" id="2.130.10.10">
    <property type="entry name" value="YVTN repeat-like/Quinoprotein amine dehydrogenase"/>
    <property type="match status" value="2"/>
</dbReference>
<evidence type="ECO:0000256" key="1">
    <source>
        <dbReference type="ARBA" id="ARBA00001946"/>
    </source>
</evidence>
<dbReference type="GO" id="GO:0009846">
    <property type="term" value="P:pollen germination"/>
    <property type="evidence" value="ECO:0007669"/>
    <property type="project" value="UniProtKB-ARBA"/>
</dbReference>
<dbReference type="InterPro" id="IPR056455">
    <property type="entry name" value="Ig-like_IP5PC_F"/>
</dbReference>
<dbReference type="InterPro" id="IPR046985">
    <property type="entry name" value="IP5"/>
</dbReference>
<dbReference type="InterPro" id="IPR015943">
    <property type="entry name" value="WD40/YVTN_repeat-like_dom_sf"/>
</dbReference>
<dbReference type="SMART" id="SM00128">
    <property type="entry name" value="IPPc"/>
    <property type="match status" value="1"/>
</dbReference>
<keyword evidence="13" id="KW-1185">Reference proteome</keyword>
<keyword evidence="4" id="KW-0853">WD repeat</keyword>
<dbReference type="Proteomes" id="UP000325081">
    <property type="component" value="Unassembled WGS sequence"/>
</dbReference>
<feature type="domain" description="Inositol polyphosphate-related phosphatase" evidence="11">
    <location>
        <begin position="567"/>
        <end position="921"/>
    </location>
</feature>
<dbReference type="InterPro" id="IPR036691">
    <property type="entry name" value="Endo/exonu/phosph_ase_sf"/>
</dbReference>
<evidence type="ECO:0000256" key="3">
    <source>
        <dbReference type="ARBA" id="ARBA00022499"/>
    </source>
</evidence>
<dbReference type="SMART" id="SM00320">
    <property type="entry name" value="WD40"/>
    <property type="match status" value="5"/>
</dbReference>
<dbReference type="Gene3D" id="3.60.10.10">
    <property type="entry name" value="Endonuclease/exonuclease/phosphatase"/>
    <property type="match status" value="1"/>
</dbReference>
<evidence type="ECO:0000256" key="8">
    <source>
        <dbReference type="ARBA" id="ARBA00022842"/>
    </source>
</evidence>
<dbReference type="InterPro" id="IPR001680">
    <property type="entry name" value="WD40_rpt"/>
</dbReference>
<dbReference type="PANTHER" id="PTHR11200">
    <property type="entry name" value="INOSITOL 5-PHOSPHATASE"/>
    <property type="match status" value="1"/>
</dbReference>
<evidence type="ECO:0000256" key="2">
    <source>
        <dbReference type="ARBA" id="ARBA00010768"/>
    </source>
</evidence>